<proteinExistence type="predicted"/>
<reference evidence="1" key="1">
    <citation type="submission" date="2019-09" db="EMBL/GenBank/DDBJ databases">
        <title>Characterisation of the sponge microbiome using genome-centric metagenomics.</title>
        <authorList>
            <person name="Engelberts J.P."/>
            <person name="Robbins S.J."/>
            <person name="De Goeij J.M."/>
            <person name="Aranda M."/>
            <person name="Bell S.C."/>
            <person name="Webster N.S."/>
        </authorList>
    </citation>
    <scope>NUCLEOTIDE SEQUENCE</scope>
    <source>
        <strain evidence="1">SB0662_bin_9</strain>
    </source>
</reference>
<accession>A0A6B1DTW4</accession>
<gene>
    <name evidence="1" type="ORF">F4Y08_10260</name>
</gene>
<organism evidence="1">
    <name type="scientific">Caldilineaceae bacterium SB0662_bin_9</name>
    <dbReference type="NCBI Taxonomy" id="2605258"/>
    <lineage>
        <taxon>Bacteria</taxon>
        <taxon>Bacillati</taxon>
        <taxon>Chloroflexota</taxon>
        <taxon>Caldilineae</taxon>
        <taxon>Caldilineales</taxon>
        <taxon>Caldilineaceae</taxon>
    </lineage>
</organism>
<dbReference type="EMBL" id="VXPY01000073">
    <property type="protein sequence ID" value="MYD90701.1"/>
    <property type="molecule type" value="Genomic_DNA"/>
</dbReference>
<dbReference type="AlphaFoldDB" id="A0A6B1DTW4"/>
<protein>
    <submittedName>
        <fullName evidence="1">Uncharacterized protein</fullName>
    </submittedName>
</protein>
<sequence>MRTVQFLFCVGVGAAVGWLVGHVFGPNPGTAYDNTYKSRLDQALKEGLEAANGKTRELWREFDNKRRPA</sequence>
<comment type="caution">
    <text evidence="1">The sequence shown here is derived from an EMBL/GenBank/DDBJ whole genome shotgun (WGS) entry which is preliminary data.</text>
</comment>
<name>A0A6B1DTW4_9CHLR</name>
<evidence type="ECO:0000313" key="1">
    <source>
        <dbReference type="EMBL" id="MYD90701.1"/>
    </source>
</evidence>